<reference evidence="2 3" key="1">
    <citation type="submission" date="2023-04" db="EMBL/GenBank/DDBJ databases">
        <title>Genome Sequence of Selenomonas sputigena ATCC 33150.</title>
        <authorList>
            <person name="Miller D.P."/>
            <person name="Anvari S."/>
            <person name="Polson S.W."/>
            <person name="Macdonald M."/>
            <person name="Mcdowell J.V."/>
        </authorList>
    </citation>
    <scope>NUCLEOTIDE SEQUENCE [LARGE SCALE GENOMIC DNA]</scope>
    <source>
        <strain evidence="2 3">ATCC 33150</strain>
    </source>
</reference>
<evidence type="ECO:0000313" key="2">
    <source>
        <dbReference type="EMBL" id="MEX5285949.1"/>
    </source>
</evidence>
<dbReference type="RefSeq" id="WP_368847668.1">
    <property type="nucleotide sequence ID" value="NZ_CP194411.1"/>
</dbReference>
<organism evidence="2 3">
    <name type="scientific">Selenomonas sputigena</name>
    <dbReference type="NCBI Taxonomy" id="69823"/>
    <lineage>
        <taxon>Bacteria</taxon>
        <taxon>Bacillati</taxon>
        <taxon>Bacillota</taxon>
        <taxon>Negativicutes</taxon>
        <taxon>Selenomonadales</taxon>
        <taxon>Selenomonadaceae</taxon>
        <taxon>Selenomonas</taxon>
    </lineage>
</organism>
<dbReference type="Pfam" id="PF10825">
    <property type="entry name" value="DUF2752"/>
    <property type="match status" value="1"/>
</dbReference>
<evidence type="ECO:0000313" key="3">
    <source>
        <dbReference type="Proteomes" id="UP001559623"/>
    </source>
</evidence>
<keyword evidence="1" id="KW-1133">Transmembrane helix</keyword>
<keyword evidence="1" id="KW-0812">Transmembrane</keyword>
<dbReference type="InterPro" id="IPR021215">
    <property type="entry name" value="DUF2752"/>
</dbReference>
<dbReference type="Proteomes" id="UP001559623">
    <property type="component" value="Unassembled WGS sequence"/>
</dbReference>
<gene>
    <name evidence="2" type="ORF">QCO44_09975</name>
</gene>
<accession>A0ABV3X7B8</accession>
<feature type="transmembrane region" description="Helical" evidence="1">
    <location>
        <begin position="32"/>
        <end position="49"/>
    </location>
</feature>
<dbReference type="EMBL" id="JARVLH010000006">
    <property type="protein sequence ID" value="MEX5285949.1"/>
    <property type="molecule type" value="Genomic_DNA"/>
</dbReference>
<name>A0ABV3X7B8_9FIRM</name>
<keyword evidence="1" id="KW-0472">Membrane</keyword>
<keyword evidence="3" id="KW-1185">Reference proteome</keyword>
<proteinExistence type="predicted"/>
<evidence type="ECO:0000256" key="1">
    <source>
        <dbReference type="SAM" id="Phobius"/>
    </source>
</evidence>
<feature type="transmembrane region" description="Helical" evidence="1">
    <location>
        <begin position="127"/>
        <end position="145"/>
    </location>
</feature>
<comment type="caution">
    <text evidence="2">The sequence shown here is derived from an EMBL/GenBank/DDBJ whole genome shotgun (WGS) entry which is preliminary data.</text>
</comment>
<sequence>MSKIAFHLKGTAAGLVSHLAPMPDWQPRMRRVLLRYAALLALGFAYLVFCRATGLSLPCPFHLVTGLDCPGCGVTRLMLALAAGDLSAAFRANEAIFLLGPFLLFFLLRDDIHWILRGEGKEPPRAFVFFLLVLFVLFTLWRNFLR</sequence>
<protein>
    <submittedName>
        <fullName evidence="2">DUF2752 domain-containing protein</fullName>
    </submittedName>
</protein>